<dbReference type="AlphaFoldDB" id="A0A645ADV8"/>
<name>A0A645ADV8_9ZZZZ</name>
<evidence type="ECO:0000313" key="1">
    <source>
        <dbReference type="EMBL" id="MPM50471.1"/>
    </source>
</evidence>
<gene>
    <name evidence="1" type="ORF">SDC9_97212</name>
</gene>
<sequence>MLRVTLDEHGVRAKKHLGEAWVNLLEGLQTLLVIFTELEFNLFRAVGLRCHRRVVVFTLAFEANNSRVILERVDEVRRMGGHNDLPVWKLRQLVQVALRSPCCHRMQGVLRLIDQQQVARKCRVVLTVWNAAVFVVCLQAVGQFRDELVVALQISFLGFPWPLV</sequence>
<proteinExistence type="predicted"/>
<organism evidence="1">
    <name type="scientific">bioreactor metagenome</name>
    <dbReference type="NCBI Taxonomy" id="1076179"/>
    <lineage>
        <taxon>unclassified sequences</taxon>
        <taxon>metagenomes</taxon>
        <taxon>ecological metagenomes</taxon>
    </lineage>
</organism>
<comment type="caution">
    <text evidence="1">The sequence shown here is derived from an EMBL/GenBank/DDBJ whole genome shotgun (WGS) entry which is preliminary data.</text>
</comment>
<reference evidence="1" key="1">
    <citation type="submission" date="2019-08" db="EMBL/GenBank/DDBJ databases">
        <authorList>
            <person name="Kucharzyk K."/>
            <person name="Murdoch R.W."/>
            <person name="Higgins S."/>
            <person name="Loffler F."/>
        </authorList>
    </citation>
    <scope>NUCLEOTIDE SEQUENCE</scope>
</reference>
<dbReference type="EMBL" id="VSSQ01012985">
    <property type="protein sequence ID" value="MPM50471.1"/>
    <property type="molecule type" value="Genomic_DNA"/>
</dbReference>
<protein>
    <submittedName>
        <fullName evidence="1">Uncharacterized protein</fullName>
    </submittedName>
</protein>
<accession>A0A645ADV8</accession>